<dbReference type="RefSeq" id="WP_167472213.1">
    <property type="nucleotide sequence ID" value="NZ_CP046172.1"/>
</dbReference>
<dbReference type="InterPro" id="IPR055797">
    <property type="entry name" value="DUF7373"/>
</dbReference>
<dbReference type="Proteomes" id="UP000503540">
    <property type="component" value="Chromosome"/>
</dbReference>
<name>A0A6G9Y7D7_9NOCA</name>
<dbReference type="AlphaFoldDB" id="A0A6G9Y7D7"/>
<evidence type="ECO:0000259" key="2">
    <source>
        <dbReference type="Pfam" id="PF24092"/>
    </source>
</evidence>
<proteinExistence type="predicted"/>
<dbReference type="InterPro" id="IPR056463">
    <property type="entry name" value="DUF7373_C"/>
</dbReference>
<organism evidence="3 4">
    <name type="scientific">Nocardia arthritidis</name>
    <dbReference type="NCBI Taxonomy" id="228602"/>
    <lineage>
        <taxon>Bacteria</taxon>
        <taxon>Bacillati</taxon>
        <taxon>Actinomycetota</taxon>
        <taxon>Actinomycetes</taxon>
        <taxon>Mycobacteriales</taxon>
        <taxon>Nocardiaceae</taxon>
        <taxon>Nocardia</taxon>
    </lineage>
</organism>
<dbReference type="Pfam" id="PF24092">
    <property type="entry name" value="DUF7373_C"/>
    <property type="match status" value="1"/>
</dbReference>
<dbReference type="KEGG" id="nah:F5544_05710"/>
<feature type="domain" description="DUF7373" evidence="1">
    <location>
        <begin position="44"/>
        <end position="249"/>
    </location>
</feature>
<evidence type="ECO:0000259" key="1">
    <source>
        <dbReference type="Pfam" id="PF24088"/>
    </source>
</evidence>
<sequence length="398" mass="43070">MIVAISATGCGVSGTPTAGELDLRRLDTGPYPIEPIETGAEYDHSMLGGRLLAGMRLADNVVTGSVIDPALTYGSADLIPDAAWVHNYMTEANRTVLERNRYLYGVVAGSTNNKSYDVFVNYAADDDLAALARRKNPAFISTFIMQFPDATAATRAAAELEETDFQVAADGNQRVPLAKHQEAHTHWRPGVPTIGSAAAHGSYVVYLNIGLGDPNLDRLAELTEKTYDAQFALLDKLPALSPKEVLRLDNDPQDILRRVLNPGRSVSPSAIDFFSYGPTGFLNWTRSLRGLRDTFAAVGADRFGVGWGTIAIRTRDADAARALAPKLLQPPGIEVVATDAPPNIPGGGCVENRSELLRPKRFSCTVPYHRYVAMVESNQIVDVHQKVAAQYALFANSE</sequence>
<protein>
    <submittedName>
        <fullName evidence="3">Uncharacterized protein</fullName>
    </submittedName>
</protein>
<dbReference type="Pfam" id="PF24088">
    <property type="entry name" value="DUF7373"/>
    <property type="match status" value="1"/>
</dbReference>
<feature type="domain" description="DUF7373" evidence="2">
    <location>
        <begin position="256"/>
        <end position="397"/>
    </location>
</feature>
<dbReference type="EMBL" id="CP046172">
    <property type="protein sequence ID" value="QIS09054.1"/>
    <property type="molecule type" value="Genomic_DNA"/>
</dbReference>
<evidence type="ECO:0000313" key="4">
    <source>
        <dbReference type="Proteomes" id="UP000503540"/>
    </source>
</evidence>
<accession>A0A6G9Y7D7</accession>
<gene>
    <name evidence="3" type="ORF">F5544_05710</name>
</gene>
<reference evidence="3 4" key="1">
    <citation type="journal article" date="2019" name="ACS Chem. Biol.">
        <title>Identification and Mobilization of a Cryptic Antibiotic Biosynthesis Gene Locus from a Human-Pathogenic Nocardia Isolate.</title>
        <authorList>
            <person name="Herisse M."/>
            <person name="Ishida K."/>
            <person name="Porter J.L."/>
            <person name="Howden B."/>
            <person name="Hertweck C."/>
            <person name="Stinear T.P."/>
            <person name="Pidot S.J."/>
        </authorList>
    </citation>
    <scope>NUCLEOTIDE SEQUENCE [LARGE SCALE GENOMIC DNA]</scope>
    <source>
        <strain evidence="3 4">AUSMDU00012717</strain>
    </source>
</reference>
<keyword evidence="4" id="KW-1185">Reference proteome</keyword>
<evidence type="ECO:0000313" key="3">
    <source>
        <dbReference type="EMBL" id="QIS09054.1"/>
    </source>
</evidence>